<dbReference type="OrthoDB" id="3253362at2759"/>
<accession>A0A1B7MU91</accession>
<reference evidence="3 4" key="1">
    <citation type="submission" date="2016-06" db="EMBL/GenBank/DDBJ databases">
        <title>Comparative genomics of the ectomycorrhizal sister species Rhizopogon vinicolor and Rhizopogon vesiculosus (Basidiomycota: Boletales) reveals a divergence of the mating type B locus.</title>
        <authorList>
            <consortium name="DOE Joint Genome Institute"/>
            <person name="Mujic A.B."/>
            <person name="Kuo A."/>
            <person name="Tritt A."/>
            <person name="Lipzen A."/>
            <person name="Chen C."/>
            <person name="Johnson J."/>
            <person name="Sharma A."/>
            <person name="Barry K."/>
            <person name="Grigoriev I.V."/>
            <person name="Spatafora J.W."/>
        </authorList>
    </citation>
    <scope>NUCLEOTIDE SEQUENCE [LARGE SCALE GENOMIC DNA]</scope>
    <source>
        <strain evidence="3 4">AM-OR11-026</strain>
    </source>
</reference>
<keyword evidence="2" id="KW-0812">Transmembrane</keyword>
<dbReference type="STRING" id="1314800.A0A1B7MU91"/>
<gene>
    <name evidence="3" type="ORF">K503DRAFT_802279</name>
</gene>
<proteinExistence type="predicted"/>
<keyword evidence="2" id="KW-1133">Transmembrane helix</keyword>
<evidence type="ECO:0000256" key="1">
    <source>
        <dbReference type="SAM" id="Coils"/>
    </source>
</evidence>
<keyword evidence="1" id="KW-0175">Coiled coil</keyword>
<evidence type="ECO:0000256" key="2">
    <source>
        <dbReference type="SAM" id="Phobius"/>
    </source>
</evidence>
<dbReference type="Proteomes" id="UP000092154">
    <property type="component" value="Unassembled WGS sequence"/>
</dbReference>
<dbReference type="Gene3D" id="3.80.10.10">
    <property type="entry name" value="Ribonuclease Inhibitor"/>
    <property type="match status" value="1"/>
</dbReference>
<dbReference type="InParanoid" id="A0A1B7MU91"/>
<feature type="transmembrane region" description="Helical" evidence="2">
    <location>
        <begin position="434"/>
        <end position="455"/>
    </location>
</feature>
<dbReference type="EMBL" id="KV448439">
    <property type="protein sequence ID" value="OAX36140.1"/>
    <property type="molecule type" value="Genomic_DNA"/>
</dbReference>
<dbReference type="AlphaFoldDB" id="A0A1B7MU91"/>
<keyword evidence="4" id="KW-1185">Reference proteome</keyword>
<evidence type="ECO:0000313" key="3">
    <source>
        <dbReference type="EMBL" id="OAX36140.1"/>
    </source>
</evidence>
<protein>
    <submittedName>
        <fullName evidence="3">Uncharacterized protein</fullName>
    </submittedName>
</protein>
<keyword evidence="2" id="KW-0472">Membrane</keyword>
<organism evidence="3 4">
    <name type="scientific">Rhizopogon vinicolor AM-OR11-026</name>
    <dbReference type="NCBI Taxonomy" id="1314800"/>
    <lineage>
        <taxon>Eukaryota</taxon>
        <taxon>Fungi</taxon>
        <taxon>Dikarya</taxon>
        <taxon>Basidiomycota</taxon>
        <taxon>Agaricomycotina</taxon>
        <taxon>Agaricomycetes</taxon>
        <taxon>Agaricomycetidae</taxon>
        <taxon>Boletales</taxon>
        <taxon>Suillineae</taxon>
        <taxon>Rhizopogonaceae</taxon>
        <taxon>Rhizopogon</taxon>
    </lineage>
</organism>
<name>A0A1B7MU91_9AGAM</name>
<feature type="coiled-coil region" evidence="1">
    <location>
        <begin position="57"/>
        <end position="84"/>
    </location>
</feature>
<dbReference type="InterPro" id="IPR032675">
    <property type="entry name" value="LRR_dom_sf"/>
</dbReference>
<sequence>MEAIEGTTANASDIIAALSRLAHSRIIIPDLETLYSAFPNTDHSVLGQKDLSISAVVAERQQQLDAVSQEISDLEIVVDRIRANLIQKLVENHDNIMQSIILHKGLTSALWRFPFEVLSHIFIRCLPETKYLSPAARLTPMLLTRICRRWRDVALGTPSLWCRLSVEAASHSDWQRAVFCYNSWLQRSGSRPLSLKLLYSVDNAANLRILLQPYNTRISSLHTTFEHAPTTHLLQDLPVLQELTIRHVKGNFTRSSVGTTISRLSPALRSLDALEDFHPFDSERLYSFNVGWAHLTNVKIVIYQPSVLSHLLHLCPNLSSLHIRIKYGDVIQPLEPFTHANLESLFILCRDSSNPLAELLNSLTLPNLRSFYWIPWIRIGRWPHEEFKAFLARSGCSLGSLILDNVRRDGPTEEEGTEYVALLPSFKITQDTSYGYLQVAVSLFFLELFILFALADFMKAIEGTTANSEVSGMTLSGIIGALNRLGHSRIIVRLLQIFYTSDAVVNDDQIPNLETPYSRFNPNTDPLCHQA</sequence>
<evidence type="ECO:0000313" key="4">
    <source>
        <dbReference type="Proteomes" id="UP000092154"/>
    </source>
</evidence>